<reference evidence="1 2" key="1">
    <citation type="submission" date="2019-08" db="EMBL/GenBank/DDBJ databases">
        <title>Actinomadura sp. nov. CYP1-5 isolated from mountain soil.</title>
        <authorList>
            <person name="Songsumanus A."/>
            <person name="Kuncharoen N."/>
            <person name="Kudo T."/>
            <person name="Yuki M."/>
            <person name="Igarashi Y."/>
            <person name="Tanasupawat S."/>
        </authorList>
    </citation>
    <scope>NUCLEOTIDE SEQUENCE [LARGE SCALE GENOMIC DNA]</scope>
    <source>
        <strain evidence="1 2">JCM 14158</strain>
    </source>
</reference>
<organism evidence="1 2">
    <name type="scientific">Actinomadura chibensis</name>
    <dbReference type="NCBI Taxonomy" id="392828"/>
    <lineage>
        <taxon>Bacteria</taxon>
        <taxon>Bacillati</taxon>
        <taxon>Actinomycetota</taxon>
        <taxon>Actinomycetes</taxon>
        <taxon>Streptosporangiales</taxon>
        <taxon>Thermomonosporaceae</taxon>
        <taxon>Actinomadura</taxon>
    </lineage>
</organism>
<protein>
    <submittedName>
        <fullName evidence="1">Uncharacterized protein</fullName>
    </submittedName>
</protein>
<keyword evidence="2" id="KW-1185">Reference proteome</keyword>
<proteinExistence type="predicted"/>
<dbReference type="Proteomes" id="UP000323380">
    <property type="component" value="Unassembled WGS sequence"/>
</dbReference>
<dbReference type="EMBL" id="VSFG01000001">
    <property type="protein sequence ID" value="TYB48530.1"/>
    <property type="molecule type" value="Genomic_DNA"/>
</dbReference>
<dbReference type="RefSeq" id="WP_067889051.1">
    <property type="nucleotide sequence ID" value="NZ_VSFG01000001.1"/>
</dbReference>
<name>A0A5D0NV19_9ACTN</name>
<sequence length="245" mass="27210">MVVEAIKRNADDENEIHDLEDFVDPAQNVVTPVASLPPAAAEALVNALSAVVRRGHASPVALVPDEDAVIRAQTFEEGDVYMTEKPFDGYSASRYLMDFYDTKARDICSRMHFHTGARLVRMMTGPETVIQVSSLSPLLMTFVKGVTTIVPRTYRDSMPGTPPGRERTRHNLIVPANSIVDMQVPRGTSHQFNAIGSNAVIDTVHPEESIEVFREKMTGLRMMAQTIFLSEHRATARECLTNDIR</sequence>
<evidence type="ECO:0000313" key="2">
    <source>
        <dbReference type="Proteomes" id="UP000323380"/>
    </source>
</evidence>
<evidence type="ECO:0000313" key="1">
    <source>
        <dbReference type="EMBL" id="TYB48530.1"/>
    </source>
</evidence>
<dbReference type="AlphaFoldDB" id="A0A5D0NV19"/>
<dbReference type="STRING" id="1220554.GCA_001552135_02284"/>
<accession>A0A5D0NV19</accession>
<comment type="caution">
    <text evidence="1">The sequence shown here is derived from an EMBL/GenBank/DDBJ whole genome shotgun (WGS) entry which is preliminary data.</text>
</comment>
<gene>
    <name evidence="1" type="ORF">FXF69_04910</name>
</gene>